<protein>
    <submittedName>
        <fullName evidence="2">DUF1097 domain-containing protein</fullName>
    </submittedName>
</protein>
<feature type="transmembrane region" description="Helical" evidence="1">
    <location>
        <begin position="56"/>
        <end position="77"/>
    </location>
</feature>
<dbReference type="RefSeq" id="WP_057942736.1">
    <property type="nucleotide sequence ID" value="NZ_CP011131.1"/>
</dbReference>
<evidence type="ECO:0000313" key="3">
    <source>
        <dbReference type="Proteomes" id="UP000829194"/>
    </source>
</evidence>
<dbReference type="EMBL" id="CP093547">
    <property type="protein sequence ID" value="UNP31612.1"/>
    <property type="molecule type" value="Genomic_DNA"/>
</dbReference>
<reference evidence="2 3" key="1">
    <citation type="submission" date="2022-03" db="EMBL/GenBank/DDBJ databases">
        <title>Complete genome sequence of Lysobacter capsici VKM B-2533 and Lysobacter gummosus 10.1.1, promising sources of lytic agents.</title>
        <authorList>
            <person name="Tarlachkov S.V."/>
            <person name="Kudryakova I.V."/>
            <person name="Afoshin A.S."/>
            <person name="Leontyevskaya E.A."/>
            <person name="Leontyevskaya N.V."/>
        </authorList>
    </citation>
    <scope>NUCLEOTIDE SEQUENCE [LARGE SCALE GENOMIC DNA]</scope>
    <source>
        <strain evidence="2 3">10.1.1</strain>
    </source>
</reference>
<feature type="transmembrane region" description="Helical" evidence="1">
    <location>
        <begin position="20"/>
        <end position="44"/>
    </location>
</feature>
<feature type="transmembrane region" description="Helical" evidence="1">
    <location>
        <begin position="83"/>
        <end position="100"/>
    </location>
</feature>
<dbReference type="Proteomes" id="UP000829194">
    <property type="component" value="Chromosome"/>
</dbReference>
<name>A0ABY3XIZ3_9GAMM</name>
<proteinExistence type="predicted"/>
<dbReference type="InterPro" id="IPR009476">
    <property type="entry name" value="DUF1097"/>
</dbReference>
<evidence type="ECO:0000313" key="2">
    <source>
        <dbReference type="EMBL" id="UNP31612.1"/>
    </source>
</evidence>
<keyword evidence="3" id="KW-1185">Reference proteome</keyword>
<feature type="transmembrane region" description="Helical" evidence="1">
    <location>
        <begin position="107"/>
        <end position="124"/>
    </location>
</feature>
<evidence type="ECO:0000256" key="1">
    <source>
        <dbReference type="SAM" id="Phobius"/>
    </source>
</evidence>
<keyword evidence="1" id="KW-1133">Transmembrane helix</keyword>
<organism evidence="2 3">
    <name type="scientific">Lysobacter gummosus</name>
    <dbReference type="NCBI Taxonomy" id="262324"/>
    <lineage>
        <taxon>Bacteria</taxon>
        <taxon>Pseudomonadati</taxon>
        <taxon>Pseudomonadota</taxon>
        <taxon>Gammaproteobacteria</taxon>
        <taxon>Lysobacterales</taxon>
        <taxon>Lysobacteraceae</taxon>
        <taxon>Lysobacter</taxon>
    </lineage>
</organism>
<keyword evidence="1" id="KW-0812">Transmembrane</keyword>
<sequence length="165" mass="17118">MTREWIPAHLKVTVGESAVASAAASLSALLLEVPVWAMFVGWIAFFSRGGHLRQGLISLVCVLAGLVFGMAAASALAALGPHLGAATVGVVVFAVAMLVVSLRRLPVFNNLLGFFLGLVAWFAAHQPASLANFAELAIAATVGTLAGWLASRVHHRWTPVAATPA</sequence>
<feature type="transmembrane region" description="Helical" evidence="1">
    <location>
        <begin position="130"/>
        <end position="150"/>
    </location>
</feature>
<accession>A0ABY3XIZ3</accession>
<gene>
    <name evidence="2" type="ORF">MOV92_10345</name>
</gene>
<dbReference type="Pfam" id="PF06496">
    <property type="entry name" value="DUF1097"/>
    <property type="match status" value="1"/>
</dbReference>
<keyword evidence="1" id="KW-0472">Membrane</keyword>